<name>R7TJP1_CAPTE</name>
<evidence type="ECO:0000256" key="1">
    <source>
        <dbReference type="ARBA" id="ARBA00022884"/>
    </source>
</evidence>
<evidence type="ECO:0000256" key="2">
    <source>
        <dbReference type="PROSITE-ProRule" id="PRU00176"/>
    </source>
</evidence>
<dbReference type="AlphaFoldDB" id="R7TJP1"/>
<keyword evidence="6" id="KW-1185">Reference proteome</keyword>
<dbReference type="PROSITE" id="PS50102">
    <property type="entry name" value="RRM"/>
    <property type="match status" value="1"/>
</dbReference>
<dbReference type="InterPro" id="IPR035979">
    <property type="entry name" value="RBD_domain_sf"/>
</dbReference>
<dbReference type="Proteomes" id="UP000014760">
    <property type="component" value="Unassembled WGS sequence"/>
</dbReference>
<dbReference type="SUPFAM" id="SSF54928">
    <property type="entry name" value="RNA-binding domain, RBD"/>
    <property type="match status" value="1"/>
</dbReference>
<dbReference type="GO" id="GO:0000398">
    <property type="term" value="P:mRNA splicing, via spliceosome"/>
    <property type="evidence" value="ECO:0007669"/>
    <property type="project" value="TreeGrafter"/>
</dbReference>
<dbReference type="InterPro" id="IPR000504">
    <property type="entry name" value="RRM_dom"/>
</dbReference>
<sequence length="484" mass="55260">MVRKIKTEVRCDLDITTLEMLLSTKINEEDRPCFLCGPSKELVSIAKMAIWEYNKQHTKNSNPLIRFLMASLKPPARKDRSTIVIAKVETEADRQFKELVQKQICTDVSLHRQLETKKNFEKSTVHDEAITRIHGATTLEEFRKIQKEADGRQELRGFGLTEAEIDVKLKADCQLEVEKFDEHISQFDNFKEREREIPPAKKSRMLERIEEKIKSKLSSLEKPTAFASTKQLTRHEMDLERAVRENHAKGSHFDCLVAEQVSAKTSHKYPHPDHPMNNITSLFDNETEEAFIGPMPKPEGFVSAPMESKDGIIGPWQKVESPKYSHKVQTKKRTGTAYCVIRHKRGSVGCLHKTNDTRARILDTEVKVIPPEVIATNRLSLDQIRGIPKFSDYQRGEPTETLFVKNLHPSVDEAELSSPFLSFQEEGEERIIFRLLCGRMKGQAFVRFPNTTSASAALNAINGFRLKDRPMIIQFARTAGDSTT</sequence>
<dbReference type="HOGENOM" id="CLU_054957_0_0_1"/>
<accession>R7TJP1</accession>
<dbReference type="InterPro" id="IPR012677">
    <property type="entry name" value="Nucleotide-bd_a/b_plait_sf"/>
</dbReference>
<reference evidence="5" key="3">
    <citation type="submission" date="2015-06" db="UniProtKB">
        <authorList>
            <consortium name="EnsemblMetazoa"/>
        </authorList>
    </citation>
    <scope>IDENTIFICATION</scope>
</reference>
<dbReference type="Gene3D" id="3.30.70.330">
    <property type="match status" value="1"/>
</dbReference>
<dbReference type="EMBL" id="AMQN01013646">
    <property type="status" value="NOT_ANNOTATED_CDS"/>
    <property type="molecule type" value="Genomic_DNA"/>
</dbReference>
<dbReference type="InterPro" id="IPR045164">
    <property type="entry name" value="RBM41/RNPC3"/>
</dbReference>
<evidence type="ECO:0000313" key="6">
    <source>
        <dbReference type="Proteomes" id="UP000014760"/>
    </source>
</evidence>
<dbReference type="GO" id="GO:0097157">
    <property type="term" value="F:pre-mRNA intronic binding"/>
    <property type="evidence" value="ECO:0007669"/>
    <property type="project" value="TreeGrafter"/>
</dbReference>
<reference evidence="4 6" key="2">
    <citation type="journal article" date="2013" name="Nature">
        <title>Insights into bilaterian evolution from three spiralian genomes.</title>
        <authorList>
            <person name="Simakov O."/>
            <person name="Marletaz F."/>
            <person name="Cho S.J."/>
            <person name="Edsinger-Gonzales E."/>
            <person name="Havlak P."/>
            <person name="Hellsten U."/>
            <person name="Kuo D.H."/>
            <person name="Larsson T."/>
            <person name="Lv J."/>
            <person name="Arendt D."/>
            <person name="Savage R."/>
            <person name="Osoegawa K."/>
            <person name="de Jong P."/>
            <person name="Grimwood J."/>
            <person name="Chapman J.A."/>
            <person name="Shapiro H."/>
            <person name="Aerts A."/>
            <person name="Otillar R.P."/>
            <person name="Terry A.Y."/>
            <person name="Boore J.L."/>
            <person name="Grigoriev I.V."/>
            <person name="Lindberg D.R."/>
            <person name="Seaver E.C."/>
            <person name="Weisblat D.A."/>
            <person name="Putnam N.H."/>
            <person name="Rokhsar D.S."/>
        </authorList>
    </citation>
    <scope>NUCLEOTIDE SEQUENCE</scope>
    <source>
        <strain evidence="4 6">I ESC-2004</strain>
    </source>
</reference>
<dbReference type="PANTHER" id="PTHR16105">
    <property type="entry name" value="RNA-BINDING REGION-CONTAINING PROTEIN 3"/>
    <property type="match status" value="1"/>
</dbReference>
<protein>
    <recommendedName>
        <fullName evidence="3">RRM domain-containing protein</fullName>
    </recommendedName>
</protein>
<evidence type="ECO:0000259" key="3">
    <source>
        <dbReference type="PROSITE" id="PS50102"/>
    </source>
</evidence>
<feature type="domain" description="RRM" evidence="3">
    <location>
        <begin position="400"/>
        <end position="478"/>
    </location>
</feature>
<organism evidence="4">
    <name type="scientific">Capitella teleta</name>
    <name type="common">Polychaete worm</name>
    <dbReference type="NCBI Taxonomy" id="283909"/>
    <lineage>
        <taxon>Eukaryota</taxon>
        <taxon>Metazoa</taxon>
        <taxon>Spiralia</taxon>
        <taxon>Lophotrochozoa</taxon>
        <taxon>Annelida</taxon>
        <taxon>Polychaeta</taxon>
        <taxon>Sedentaria</taxon>
        <taxon>Scolecida</taxon>
        <taxon>Capitellidae</taxon>
        <taxon>Capitella</taxon>
    </lineage>
</organism>
<dbReference type="EnsemblMetazoa" id="CapteT191651">
    <property type="protein sequence ID" value="CapteP191651"/>
    <property type="gene ID" value="CapteG191651"/>
</dbReference>
<dbReference type="GO" id="GO:0030626">
    <property type="term" value="F:U12 snRNA binding"/>
    <property type="evidence" value="ECO:0007669"/>
    <property type="project" value="TreeGrafter"/>
</dbReference>
<reference evidence="6" key="1">
    <citation type="submission" date="2012-12" db="EMBL/GenBank/DDBJ databases">
        <authorList>
            <person name="Hellsten U."/>
            <person name="Grimwood J."/>
            <person name="Chapman J.A."/>
            <person name="Shapiro H."/>
            <person name="Aerts A."/>
            <person name="Otillar R.P."/>
            <person name="Terry A.Y."/>
            <person name="Boore J.L."/>
            <person name="Simakov O."/>
            <person name="Marletaz F."/>
            <person name="Cho S.-J."/>
            <person name="Edsinger-Gonzales E."/>
            <person name="Havlak P."/>
            <person name="Kuo D.-H."/>
            <person name="Larsson T."/>
            <person name="Lv J."/>
            <person name="Arendt D."/>
            <person name="Savage R."/>
            <person name="Osoegawa K."/>
            <person name="de Jong P."/>
            <person name="Lindberg D.R."/>
            <person name="Seaver E.C."/>
            <person name="Weisblat D.A."/>
            <person name="Putnam N.H."/>
            <person name="Grigoriev I.V."/>
            <person name="Rokhsar D.S."/>
        </authorList>
    </citation>
    <scope>NUCLEOTIDE SEQUENCE</scope>
    <source>
        <strain evidence="6">I ESC-2004</strain>
    </source>
</reference>
<keyword evidence="1 2" id="KW-0694">RNA-binding</keyword>
<evidence type="ECO:0000313" key="4">
    <source>
        <dbReference type="EMBL" id="ELT91761.1"/>
    </source>
</evidence>
<dbReference type="EMBL" id="KB310359">
    <property type="protein sequence ID" value="ELT91761.1"/>
    <property type="molecule type" value="Genomic_DNA"/>
</dbReference>
<dbReference type="Pfam" id="PF00076">
    <property type="entry name" value="RRM_1"/>
    <property type="match status" value="1"/>
</dbReference>
<gene>
    <name evidence="4" type="ORF">CAPTEDRAFT_191651</name>
</gene>
<dbReference type="PANTHER" id="PTHR16105:SF2">
    <property type="entry name" value="RNA-BINDING PROTEIN 41"/>
    <property type="match status" value="1"/>
</dbReference>
<dbReference type="STRING" id="283909.R7TJP1"/>
<dbReference type="OrthoDB" id="277802at2759"/>
<dbReference type="GO" id="GO:0005689">
    <property type="term" value="C:U12-type spliceosomal complex"/>
    <property type="evidence" value="ECO:0007669"/>
    <property type="project" value="TreeGrafter"/>
</dbReference>
<evidence type="ECO:0000313" key="5">
    <source>
        <dbReference type="EnsemblMetazoa" id="CapteP191651"/>
    </source>
</evidence>
<proteinExistence type="predicted"/>
<dbReference type="SMART" id="SM00360">
    <property type="entry name" value="RRM"/>
    <property type="match status" value="1"/>
</dbReference>
<dbReference type="OMA" id="ELMALFC"/>